<comment type="subcellular location">
    <subcellularLocation>
        <location evidence="2">Membrane</location>
        <topology evidence="2">Single-pass membrane protein</topology>
    </subcellularLocation>
</comment>
<dbReference type="Proteomes" id="UP000245474">
    <property type="component" value="Unassembled WGS sequence"/>
</dbReference>
<dbReference type="PANTHER" id="PTHR43642">
    <property type="entry name" value="HYBRID SIGNAL TRANSDUCTION HISTIDINE KINASE G"/>
    <property type="match status" value="1"/>
</dbReference>
<dbReference type="GO" id="GO:0005524">
    <property type="term" value="F:ATP binding"/>
    <property type="evidence" value="ECO:0007669"/>
    <property type="project" value="InterPro"/>
</dbReference>
<dbReference type="SUPFAM" id="SSF56112">
    <property type="entry name" value="Protein kinase-like (PK-like)"/>
    <property type="match status" value="1"/>
</dbReference>
<name>A0A2U2N9C9_9GAMM</name>
<proteinExistence type="predicted"/>
<comment type="caution">
    <text evidence="6">The sequence shown here is derived from an EMBL/GenBank/DDBJ whole genome shotgun (WGS) entry which is preliminary data.</text>
</comment>
<evidence type="ECO:0000313" key="7">
    <source>
        <dbReference type="Proteomes" id="UP000245474"/>
    </source>
</evidence>
<dbReference type="Pfam" id="PF00990">
    <property type="entry name" value="GGDEF"/>
    <property type="match status" value="1"/>
</dbReference>
<accession>A0A2U2N9C9</accession>
<dbReference type="InterPro" id="IPR003018">
    <property type="entry name" value="GAF"/>
</dbReference>
<dbReference type="PANTHER" id="PTHR43642:SF1">
    <property type="entry name" value="HYBRID SIGNAL TRANSDUCTION HISTIDINE KINASE G"/>
    <property type="match status" value="1"/>
</dbReference>
<feature type="region of interest" description="Disordered" evidence="3">
    <location>
        <begin position="277"/>
        <end position="298"/>
    </location>
</feature>
<evidence type="ECO:0000256" key="3">
    <source>
        <dbReference type="SAM" id="MobiDB-lite"/>
    </source>
</evidence>
<dbReference type="InterPro" id="IPR011009">
    <property type="entry name" value="Kinase-like_dom_sf"/>
</dbReference>
<dbReference type="Gene3D" id="3.30.70.270">
    <property type="match status" value="1"/>
</dbReference>
<dbReference type="PROSITE" id="PS50011">
    <property type="entry name" value="PROTEIN_KINASE_DOM"/>
    <property type="match status" value="1"/>
</dbReference>
<evidence type="ECO:0000256" key="2">
    <source>
        <dbReference type="ARBA" id="ARBA00004167"/>
    </source>
</evidence>
<dbReference type="SUPFAM" id="SSF52540">
    <property type="entry name" value="P-loop containing nucleoside triphosphate hydrolases"/>
    <property type="match status" value="1"/>
</dbReference>
<dbReference type="FunFam" id="3.30.70.270:FF:000001">
    <property type="entry name" value="Diguanylate cyclase domain protein"/>
    <property type="match status" value="1"/>
</dbReference>
<feature type="domain" description="GGDEF" evidence="5">
    <location>
        <begin position="1526"/>
        <end position="1656"/>
    </location>
</feature>
<evidence type="ECO:0000313" key="6">
    <source>
        <dbReference type="EMBL" id="PWG65781.1"/>
    </source>
</evidence>
<dbReference type="InterPro" id="IPR029787">
    <property type="entry name" value="Nucleotide_cyclase"/>
</dbReference>
<dbReference type="NCBIfam" id="TIGR00254">
    <property type="entry name" value="GGDEF"/>
    <property type="match status" value="1"/>
</dbReference>
<dbReference type="EMBL" id="QFFI01000001">
    <property type="protein sequence ID" value="PWG65781.1"/>
    <property type="molecule type" value="Genomic_DNA"/>
</dbReference>
<gene>
    <name evidence="6" type="ORF">DEM34_00510</name>
</gene>
<organism evidence="6 7">
    <name type="scientific">Sediminicurvatus halobius</name>
    <dbReference type="NCBI Taxonomy" id="2182432"/>
    <lineage>
        <taxon>Bacteria</taxon>
        <taxon>Pseudomonadati</taxon>
        <taxon>Pseudomonadota</taxon>
        <taxon>Gammaproteobacteria</taxon>
        <taxon>Chromatiales</taxon>
        <taxon>Ectothiorhodospiraceae</taxon>
        <taxon>Sediminicurvatus</taxon>
    </lineage>
</organism>
<dbReference type="InterPro" id="IPR029016">
    <property type="entry name" value="GAF-like_dom_sf"/>
</dbReference>
<evidence type="ECO:0000256" key="1">
    <source>
        <dbReference type="ARBA" id="ARBA00001946"/>
    </source>
</evidence>
<evidence type="ECO:0000259" key="5">
    <source>
        <dbReference type="PROSITE" id="PS50887"/>
    </source>
</evidence>
<keyword evidence="7" id="KW-1185">Reference proteome</keyword>
<dbReference type="GO" id="GO:0004672">
    <property type="term" value="F:protein kinase activity"/>
    <property type="evidence" value="ECO:0007669"/>
    <property type="project" value="InterPro"/>
</dbReference>
<comment type="cofactor">
    <cofactor evidence="1">
        <name>Mg(2+)</name>
        <dbReference type="ChEBI" id="CHEBI:18420"/>
    </cofactor>
</comment>
<dbReference type="GO" id="GO:0016020">
    <property type="term" value="C:membrane"/>
    <property type="evidence" value="ECO:0007669"/>
    <property type="project" value="UniProtKB-SubCell"/>
</dbReference>
<dbReference type="Gene3D" id="3.40.50.300">
    <property type="entry name" value="P-loop containing nucleotide triphosphate hydrolases"/>
    <property type="match status" value="1"/>
</dbReference>
<dbReference type="Gene3D" id="3.30.450.40">
    <property type="match status" value="1"/>
</dbReference>
<dbReference type="Pfam" id="PF01590">
    <property type="entry name" value="GAF"/>
    <property type="match status" value="1"/>
</dbReference>
<dbReference type="InterPro" id="IPR000160">
    <property type="entry name" value="GGDEF_dom"/>
</dbReference>
<dbReference type="SUPFAM" id="SSF55073">
    <property type="entry name" value="Nucleotide cyclase"/>
    <property type="match status" value="1"/>
</dbReference>
<dbReference type="SMART" id="SM00267">
    <property type="entry name" value="GGDEF"/>
    <property type="match status" value="1"/>
</dbReference>
<protein>
    <recommendedName>
        <fullName evidence="8">Serine/threonine protein kinase</fullName>
    </recommendedName>
</protein>
<dbReference type="SUPFAM" id="SSF55781">
    <property type="entry name" value="GAF domain-like"/>
    <property type="match status" value="1"/>
</dbReference>
<feature type="domain" description="Protein kinase" evidence="4">
    <location>
        <begin position="18"/>
        <end position="281"/>
    </location>
</feature>
<dbReference type="InterPro" id="IPR041664">
    <property type="entry name" value="AAA_16"/>
</dbReference>
<dbReference type="InterPro" id="IPR000719">
    <property type="entry name" value="Prot_kinase_dom"/>
</dbReference>
<dbReference type="Gene3D" id="1.10.510.10">
    <property type="entry name" value="Transferase(Phosphotransferase) domain 1"/>
    <property type="match status" value="1"/>
</dbReference>
<dbReference type="SMART" id="SM00065">
    <property type="entry name" value="GAF"/>
    <property type="match status" value="1"/>
</dbReference>
<dbReference type="CDD" id="cd01949">
    <property type="entry name" value="GGDEF"/>
    <property type="match status" value="1"/>
</dbReference>
<evidence type="ECO:0008006" key="8">
    <source>
        <dbReference type="Google" id="ProtNLM"/>
    </source>
</evidence>
<reference evidence="6 7" key="1">
    <citation type="submission" date="2018-05" db="EMBL/GenBank/DDBJ databases">
        <title>Spiribacter halobius sp. nov., a moderately halophilic bacterium isolated from marine solar saltern.</title>
        <authorList>
            <person name="Zheng W.-S."/>
            <person name="Lu D.-C."/>
            <person name="Du Z.-J."/>
        </authorList>
    </citation>
    <scope>NUCLEOTIDE SEQUENCE [LARGE SCALE GENOMIC DNA]</scope>
    <source>
        <strain evidence="6 7">E85</strain>
    </source>
</reference>
<sequence>MDPGSIRNGAGTLSADWYTLSVLRDDGATQLLRVARRADPVTRRLVKRRAGAPAPEKAERLLHEHDLLSRHNLDCMLPLEGLAGSGQDAELHFRDPGGATLTGCGPQPVAGVLELALEITAVVAKLHDAGLLHGDLGPDAFLRAESGLYLTDLSQAVRLDRVASAPPLPAAVRLRYRAPELSGRLAQPADARADLYSLGALFYELLTGQAPFTAEPPDELLYQHLAVGAADPRSLVPDLPAPVAELVLRLLEKAPDARLPDAASLLEALSAVRRGAGHGTLHGASQQRPPASPQRLHGRDCERAVITAALERTRDHRPELLLVAGASGIGKTALIREVCQREGDARRLFVSGKFDQLQRGEPYSAWTAALEELMVLLLAEPAPALAVWRQRLTEALGSEAGRLAGLIPSLQALMGELAPPRPAPATETRAQLHDALLRLLAVFGAQDRPLVLFLDDLQWIDPASLELLETLVGKLDPAPVLIIGAYRDQAVDAAHPLMQTLVPLRQQRRLAVTEIDVGALDEQAVGGILSEAFGRPAAELADFTAEVQRRTGGNPFFLWQLLRTMHEHGWLGSDGAGGWRWDLEGLRDAGFADHVLALMAQRFEGLPEQTRALLSAAAGMGTVFEFDLLAGLAGEDAETLHRRLEPALRDAFILPLEVAGTGPHPARLRFVHDRMQEAAYAALSAAEAAALHERIGRLLLERLAPAERQARLLEIAAHLNLARGRLSSVAERLELARLDLQAARRAASAAAFPSAVDYLRQGMEALPADIWEREPALAADLWRERSELEYLNSEFETAERFLAEAIAREPDPVRAADLHHLRVVQCTLRARYGDAVAAAAEGLAPLGEHLPRADFEAARDAELAAVSERLGGRSLSVLGELPAMTEPRRQAVMKLLTTLGPACYRAHPRLWSVLVARSVRLSVEHGCVAAAGYAYPAYGGLLMHVGQGDGAGARALASATRRAMERLATPAERSVAHLMTGSSLRHWFAPLAEASRDYREAYRIGQASGNLQYAVYGFGHDTYCRFFAGEPLDELIPAVLGYLAYSRQRRNRWGVDLITGALRVFESLHGTWQHDDWPDRDDAEADYLARCEANGNLQVLCIYHVLRAAACLIRDDPAMAAASIAEAEARLPSISVQGLLPAALFPALRALAVVQAPEALGVEADTVEAELESAVARYAAWQRHAPENFRHWHQLLVAELARRRGDVSLLIDAYDAALQAARHQSCWPAVALIAARAASYWLQRDCPAFAEVYLEPRRLALRQGAAYALLAEDARGDVPVAGRGGERIDTVIRIAQALSLHTELSRLVPEIIRHVALQTGAQRVVLLLARGDGLQVSMDSGLQGARYYQRPPDLETVASLPQAVIRYVARSQRTLRFTAGDVSRTQLLAGDPYLGGGDGAGFRGTAWCVPLSYLGNLIGVLYLEHSLTTDAFDEGQAPLVEFLAAQAAISVRNIELINELAAEGEARREAELRTQTADAELAVRREMERHLQCLANTDALTGLANRRRFLEALEDAWRRRTEPTGPGAAVLMIDLDYFKDINDMYGHAAGDAVLQHIAAVLEETLRPVDLPARIGGEEFAVLLADGDAEAAMVIGERLCRALAATPARVAARQIVCTASLGVAALKRADASHEAVLNRADQALYRAKAAGRNRVCA</sequence>
<dbReference type="Pfam" id="PF13191">
    <property type="entry name" value="AAA_16"/>
    <property type="match status" value="1"/>
</dbReference>
<dbReference type="InterPro" id="IPR027417">
    <property type="entry name" value="P-loop_NTPase"/>
</dbReference>
<evidence type="ECO:0000259" key="4">
    <source>
        <dbReference type="PROSITE" id="PS50011"/>
    </source>
</evidence>
<dbReference type="Pfam" id="PF00069">
    <property type="entry name" value="Pkinase"/>
    <property type="match status" value="1"/>
</dbReference>
<dbReference type="InterPro" id="IPR053159">
    <property type="entry name" value="Hybrid_Histidine_Kinase"/>
</dbReference>
<dbReference type="InterPro" id="IPR043128">
    <property type="entry name" value="Rev_trsase/Diguanyl_cyclase"/>
</dbReference>
<dbReference type="PROSITE" id="PS50887">
    <property type="entry name" value="GGDEF"/>
    <property type="match status" value="1"/>
</dbReference>
<dbReference type="SMART" id="SM00220">
    <property type="entry name" value="S_TKc"/>
    <property type="match status" value="1"/>
</dbReference>